<reference evidence="1" key="1">
    <citation type="submission" date="2021-08" db="EMBL/GenBank/DDBJ databases">
        <title>The first chromosome-level gecko genome reveals the dynamic sex chromosomes of Neotropical dwarf geckos (Sphaerodactylidae: Sphaerodactylus).</title>
        <authorList>
            <person name="Pinto B.J."/>
            <person name="Keating S.E."/>
            <person name="Gamble T."/>
        </authorList>
    </citation>
    <scope>NUCLEOTIDE SEQUENCE</scope>
    <source>
        <strain evidence="1">TG3544</strain>
    </source>
</reference>
<sequence>MYTSVSWDSELEAFAKDYATKCIWEHNKERGWRGENLFTMSGDLTVKTAVENWYNEYQYYNMTTLICAEGEMCGHYTQVVWASSNRVGCASVLCETLEVLNETNMHLVVCNYEPP</sequence>
<keyword evidence="2" id="KW-1185">Reference proteome</keyword>
<proteinExistence type="predicted"/>
<dbReference type="Proteomes" id="UP000827872">
    <property type="component" value="Linkage Group LG04"/>
</dbReference>
<protein>
    <submittedName>
        <fullName evidence="1">Peptidase inhibitor 16</fullName>
    </submittedName>
</protein>
<dbReference type="EMBL" id="CM037617">
    <property type="protein sequence ID" value="KAH8004185.1"/>
    <property type="molecule type" value="Genomic_DNA"/>
</dbReference>
<evidence type="ECO:0000313" key="1">
    <source>
        <dbReference type="EMBL" id="KAH8004185.1"/>
    </source>
</evidence>
<comment type="caution">
    <text evidence="1">The sequence shown here is derived from an EMBL/GenBank/DDBJ whole genome shotgun (WGS) entry which is preliminary data.</text>
</comment>
<gene>
    <name evidence="1" type="primary">PI16</name>
    <name evidence="1" type="ORF">K3G42_004393</name>
</gene>
<accession>A0ACB8FF87</accession>
<organism evidence="1 2">
    <name type="scientific">Sphaerodactylus townsendi</name>
    <dbReference type="NCBI Taxonomy" id="933632"/>
    <lineage>
        <taxon>Eukaryota</taxon>
        <taxon>Metazoa</taxon>
        <taxon>Chordata</taxon>
        <taxon>Craniata</taxon>
        <taxon>Vertebrata</taxon>
        <taxon>Euteleostomi</taxon>
        <taxon>Lepidosauria</taxon>
        <taxon>Squamata</taxon>
        <taxon>Bifurcata</taxon>
        <taxon>Gekkota</taxon>
        <taxon>Sphaerodactylidae</taxon>
        <taxon>Sphaerodactylus</taxon>
    </lineage>
</organism>
<name>A0ACB8FF87_9SAUR</name>
<evidence type="ECO:0000313" key="2">
    <source>
        <dbReference type="Proteomes" id="UP000827872"/>
    </source>
</evidence>